<name>A0A378I5F1_9GAMM</name>
<reference evidence="2 3" key="1">
    <citation type="submission" date="2018-06" db="EMBL/GenBank/DDBJ databases">
        <authorList>
            <consortium name="Pathogen Informatics"/>
            <person name="Doyle S."/>
        </authorList>
    </citation>
    <scope>NUCLEOTIDE SEQUENCE [LARGE SCALE GENOMIC DNA]</scope>
    <source>
        <strain evidence="2 3">NCTC13315</strain>
    </source>
</reference>
<keyword evidence="3" id="KW-1185">Reference proteome</keyword>
<dbReference type="SUPFAM" id="SSF53756">
    <property type="entry name" value="UDP-Glycosyltransferase/glycogen phosphorylase"/>
    <property type="match status" value="1"/>
</dbReference>
<feature type="domain" description="Glycosyl transferase family 1" evidence="1">
    <location>
        <begin position="177"/>
        <end position="284"/>
    </location>
</feature>
<dbReference type="PANTHER" id="PTHR12526:SF630">
    <property type="entry name" value="GLYCOSYLTRANSFERASE"/>
    <property type="match status" value="1"/>
</dbReference>
<gene>
    <name evidence="2" type="ORF">NCTC13315_00211</name>
</gene>
<dbReference type="AlphaFoldDB" id="A0A378I5F1"/>
<dbReference type="Gene3D" id="3.40.50.2000">
    <property type="entry name" value="Glycogen Phosphorylase B"/>
    <property type="match status" value="2"/>
</dbReference>
<accession>A0A378I5F1</accession>
<proteinExistence type="predicted"/>
<sequence length="404" mass="46883">MKLLLISTRMGTAGVETLLLRMAKFLSEKGFHVDVLLMREVDVDSANQLRQYANLYIGWKFRKLNDIFSKLGKDYYHCIYTFSFFPLIYTLYIKQKFFPSAKICFGVYHPYEYCWSFKSKTKLAKFAAEIIQNFPAENVFFMNQGMKDRHTEKLQHDFSLSPIIPVPVDVNSFQNAKRNFAFQTPYKIVSIGRITDFKTYNFTMIEVMAALIQEGLAVEYHIYGDGELLPRLQQLIQHYKLQDYVFLHGPVPYTLFSSVLEDAFLFVGVGTALVEAAACKLPCLQGIEMDKKAESYGFFHELTGYNLGEKNTDQPRYKMVDLIKQLMNYSEDAYREASYLSYKRSLDFAIDSVIKTFLDSLQGAKIVDYKVNHIKLIYMLLNAIFLFVCRRANIATSLDNRYVE</sequence>
<dbReference type="GO" id="GO:1901135">
    <property type="term" value="P:carbohydrate derivative metabolic process"/>
    <property type="evidence" value="ECO:0007669"/>
    <property type="project" value="UniProtKB-ARBA"/>
</dbReference>
<dbReference type="GO" id="GO:0016757">
    <property type="term" value="F:glycosyltransferase activity"/>
    <property type="evidence" value="ECO:0007669"/>
    <property type="project" value="InterPro"/>
</dbReference>
<organism evidence="2 3">
    <name type="scientific">Legionella beliardensis</name>
    <dbReference type="NCBI Taxonomy" id="91822"/>
    <lineage>
        <taxon>Bacteria</taxon>
        <taxon>Pseudomonadati</taxon>
        <taxon>Pseudomonadota</taxon>
        <taxon>Gammaproteobacteria</taxon>
        <taxon>Legionellales</taxon>
        <taxon>Legionellaceae</taxon>
        <taxon>Legionella</taxon>
    </lineage>
</organism>
<evidence type="ECO:0000313" key="2">
    <source>
        <dbReference type="EMBL" id="STX27704.1"/>
    </source>
</evidence>
<evidence type="ECO:0000313" key="3">
    <source>
        <dbReference type="Proteomes" id="UP000254968"/>
    </source>
</evidence>
<dbReference type="EMBL" id="UGNV01000001">
    <property type="protein sequence ID" value="STX27704.1"/>
    <property type="molecule type" value="Genomic_DNA"/>
</dbReference>
<dbReference type="RefSeq" id="WP_115301499.1">
    <property type="nucleotide sequence ID" value="NZ_CAAAHO010000003.1"/>
</dbReference>
<dbReference type="Pfam" id="PF00534">
    <property type="entry name" value="Glycos_transf_1"/>
    <property type="match status" value="1"/>
</dbReference>
<dbReference type="Proteomes" id="UP000254968">
    <property type="component" value="Unassembled WGS sequence"/>
</dbReference>
<evidence type="ECO:0000259" key="1">
    <source>
        <dbReference type="Pfam" id="PF00534"/>
    </source>
</evidence>
<dbReference type="OrthoDB" id="9772485at2"/>
<dbReference type="InterPro" id="IPR001296">
    <property type="entry name" value="Glyco_trans_1"/>
</dbReference>
<keyword evidence="2" id="KW-0808">Transferase</keyword>
<protein>
    <submittedName>
        <fullName evidence="2">Colanic acid biosynthesis glycosyltransferase WcaL</fullName>
    </submittedName>
</protein>
<dbReference type="PANTHER" id="PTHR12526">
    <property type="entry name" value="GLYCOSYLTRANSFERASE"/>
    <property type="match status" value="1"/>
</dbReference>